<feature type="non-terminal residue" evidence="1">
    <location>
        <position position="1"/>
    </location>
</feature>
<reference evidence="1" key="1">
    <citation type="journal article" date="2015" name="Nature">
        <title>Complex archaea that bridge the gap between prokaryotes and eukaryotes.</title>
        <authorList>
            <person name="Spang A."/>
            <person name="Saw J.H."/>
            <person name="Jorgensen S.L."/>
            <person name="Zaremba-Niedzwiedzka K."/>
            <person name="Martijn J."/>
            <person name="Lind A.E."/>
            <person name="van Eijk R."/>
            <person name="Schleper C."/>
            <person name="Guy L."/>
            <person name="Ettema T.J."/>
        </authorList>
    </citation>
    <scope>NUCLEOTIDE SEQUENCE</scope>
</reference>
<name>A0A0F8WR77_9ZZZZ</name>
<evidence type="ECO:0000313" key="1">
    <source>
        <dbReference type="EMBL" id="KKK59422.1"/>
    </source>
</evidence>
<organism evidence="1">
    <name type="scientific">marine sediment metagenome</name>
    <dbReference type="NCBI Taxonomy" id="412755"/>
    <lineage>
        <taxon>unclassified sequences</taxon>
        <taxon>metagenomes</taxon>
        <taxon>ecological metagenomes</taxon>
    </lineage>
</organism>
<dbReference type="EMBL" id="LAZR01063487">
    <property type="protein sequence ID" value="KKK59422.1"/>
    <property type="molecule type" value="Genomic_DNA"/>
</dbReference>
<comment type="caution">
    <text evidence="1">The sequence shown here is derived from an EMBL/GenBank/DDBJ whole genome shotgun (WGS) entry which is preliminary data.</text>
</comment>
<accession>A0A0F8WR77</accession>
<gene>
    <name evidence="1" type="ORF">LCGC14_3034560</name>
</gene>
<proteinExistence type="predicted"/>
<sequence>YNATPTYGAWNTVAIGAITPSITEYRVRFQNIHGSTTYEARINDFDFQDSNEYRWDIDYIFLCPADEGLVIVDSVAAADILAIDSITYPPAVFKIDATDKVQDMPNFDGKPFYLGRENTRIYILRDDVPAVTFALDTKYQPRHLVV</sequence>
<dbReference type="AlphaFoldDB" id="A0A0F8WR77"/>
<protein>
    <submittedName>
        <fullName evidence="1">Uncharacterized protein</fullName>
    </submittedName>
</protein>